<dbReference type="Proteomes" id="UP001358586">
    <property type="component" value="Chromosome 10"/>
</dbReference>
<proteinExistence type="predicted"/>
<comment type="caution">
    <text evidence="1">The sequence shown here is derived from an EMBL/GenBank/DDBJ whole genome shotgun (WGS) entry which is preliminary data.</text>
</comment>
<gene>
    <name evidence="1" type="ORF">PVK06_036075</name>
</gene>
<reference evidence="1 2" key="1">
    <citation type="submission" date="2023-03" db="EMBL/GenBank/DDBJ databases">
        <title>WGS of Gossypium arboreum.</title>
        <authorList>
            <person name="Yu D."/>
        </authorList>
    </citation>
    <scope>NUCLEOTIDE SEQUENCE [LARGE SCALE GENOMIC DNA]</scope>
    <source>
        <tissue evidence="1">Leaf</tissue>
    </source>
</reference>
<keyword evidence="2" id="KW-1185">Reference proteome</keyword>
<evidence type="ECO:0000313" key="1">
    <source>
        <dbReference type="EMBL" id="KAK5794825.1"/>
    </source>
</evidence>
<name>A0ABR0NII8_GOSAR</name>
<evidence type="ECO:0008006" key="3">
    <source>
        <dbReference type="Google" id="ProtNLM"/>
    </source>
</evidence>
<dbReference type="PANTHER" id="PTHR33116:SF86">
    <property type="entry name" value="REVERSE TRANSCRIPTASE DOMAIN-CONTAINING PROTEIN"/>
    <property type="match status" value="1"/>
</dbReference>
<organism evidence="1 2">
    <name type="scientific">Gossypium arboreum</name>
    <name type="common">Tree cotton</name>
    <name type="synonym">Gossypium nanking</name>
    <dbReference type="NCBI Taxonomy" id="29729"/>
    <lineage>
        <taxon>Eukaryota</taxon>
        <taxon>Viridiplantae</taxon>
        <taxon>Streptophyta</taxon>
        <taxon>Embryophyta</taxon>
        <taxon>Tracheophyta</taxon>
        <taxon>Spermatophyta</taxon>
        <taxon>Magnoliopsida</taxon>
        <taxon>eudicotyledons</taxon>
        <taxon>Gunneridae</taxon>
        <taxon>Pentapetalae</taxon>
        <taxon>rosids</taxon>
        <taxon>malvids</taxon>
        <taxon>Malvales</taxon>
        <taxon>Malvaceae</taxon>
        <taxon>Malvoideae</taxon>
        <taxon>Gossypium</taxon>
    </lineage>
</organism>
<sequence length="486" mass="55831">MASKWLRDQDGSECSQLIMERNFMSQNSGENHDSERYSKGEMEILSCNFNPANLESGQKNTLMGDRNWRNLGGKDFNGIENDSGPMDLVLIEENDPLVSLEGNKRQGGWLLSERQMSDFRDVLDGCGLNNLGFVEHFSHSFSDHCLILSDTSGRGTDVQYSSLKVFRFEAQWYLDPDFEDKRFHRNKILGLERDDGSWVSTNKEMLQLALTYFKRLFAATNTGDDDHLLRLVEKRITNSMNDKLLKPFTEEEITCAVKSMSSLKAPSIDGFPAIFYQSVEWDFLAGMMSRMGFHTDWIILIMRYDCILFEDASEEGANTVRSVITEYEQASGRRVNFDKSLLYFGANVDFNVRELVTGILGVRVATNLEKYLGLPMMVGRKKKWAFAHFVDRFRKKNRWLGFALSFDGSHWFPGHGNNRLAVQNINTSWTNVNQLIDPVSYTWRKEVLSSLFDDDQMNCILSIPLASHRMHDMLVWKHEATGDYSV</sequence>
<protein>
    <recommendedName>
        <fullName evidence="3">Reverse transcriptase</fullName>
    </recommendedName>
</protein>
<evidence type="ECO:0000313" key="2">
    <source>
        <dbReference type="Proteomes" id="UP001358586"/>
    </source>
</evidence>
<accession>A0ABR0NII8</accession>
<dbReference type="EMBL" id="JARKNE010000010">
    <property type="protein sequence ID" value="KAK5794825.1"/>
    <property type="molecule type" value="Genomic_DNA"/>
</dbReference>
<dbReference type="PANTHER" id="PTHR33116">
    <property type="entry name" value="REVERSE TRANSCRIPTASE ZINC-BINDING DOMAIN-CONTAINING PROTEIN-RELATED-RELATED"/>
    <property type="match status" value="1"/>
</dbReference>